<gene>
    <name evidence="7" type="ORF">ERW53_00820</name>
    <name evidence="6" type="ORF">ERW57_02785</name>
</gene>
<dbReference type="InterPro" id="IPR038488">
    <property type="entry name" value="Integrase_DNA-bd_sf"/>
</dbReference>
<dbReference type="InterPro" id="IPR011010">
    <property type="entry name" value="DNA_brk_join_enz"/>
</dbReference>
<dbReference type="PANTHER" id="PTHR30629">
    <property type="entry name" value="PROPHAGE INTEGRASE"/>
    <property type="match status" value="1"/>
</dbReference>
<dbReference type="Pfam" id="PF00589">
    <property type="entry name" value="Phage_integrase"/>
    <property type="match status" value="1"/>
</dbReference>
<keyword evidence="9" id="KW-1185">Reference proteome</keyword>
<name>A0A4Q5KZS3_9GAMM</name>
<dbReference type="GO" id="GO:0006310">
    <property type="term" value="P:DNA recombination"/>
    <property type="evidence" value="ECO:0007669"/>
    <property type="project" value="UniProtKB-KW"/>
</dbReference>
<evidence type="ECO:0000256" key="3">
    <source>
        <dbReference type="ARBA" id="ARBA00023125"/>
    </source>
</evidence>
<dbReference type="Gene3D" id="1.10.150.130">
    <property type="match status" value="1"/>
</dbReference>
<dbReference type="PROSITE" id="PS51898">
    <property type="entry name" value="TYR_RECOMBINASE"/>
    <property type="match status" value="1"/>
</dbReference>
<evidence type="ECO:0000313" key="7">
    <source>
        <dbReference type="EMBL" id="RYU67208.1"/>
    </source>
</evidence>
<dbReference type="GO" id="GO:0003677">
    <property type="term" value="F:DNA binding"/>
    <property type="evidence" value="ECO:0007669"/>
    <property type="project" value="UniProtKB-KW"/>
</dbReference>
<evidence type="ECO:0000256" key="2">
    <source>
        <dbReference type="ARBA" id="ARBA00022908"/>
    </source>
</evidence>
<dbReference type="GO" id="GO:0015074">
    <property type="term" value="P:DNA integration"/>
    <property type="evidence" value="ECO:0007669"/>
    <property type="project" value="UniProtKB-KW"/>
</dbReference>
<evidence type="ECO:0000256" key="1">
    <source>
        <dbReference type="ARBA" id="ARBA00008857"/>
    </source>
</evidence>
<feature type="domain" description="Tyr recombinase" evidence="5">
    <location>
        <begin position="202"/>
        <end position="390"/>
    </location>
</feature>
<proteinExistence type="inferred from homology"/>
<dbReference type="Gene3D" id="3.30.160.390">
    <property type="entry name" value="Integrase, DNA-binding domain"/>
    <property type="match status" value="1"/>
</dbReference>
<organism evidence="6 8">
    <name type="scientific">Aliivibrio finisterrensis</name>
    <dbReference type="NCBI Taxonomy" id="511998"/>
    <lineage>
        <taxon>Bacteria</taxon>
        <taxon>Pseudomonadati</taxon>
        <taxon>Pseudomonadota</taxon>
        <taxon>Gammaproteobacteria</taxon>
        <taxon>Vibrionales</taxon>
        <taxon>Vibrionaceae</taxon>
        <taxon>Aliivibrio</taxon>
    </lineage>
</organism>
<comment type="similarity">
    <text evidence="1">Belongs to the 'phage' integrase family.</text>
</comment>
<dbReference type="RefSeq" id="WP_130046856.1">
    <property type="nucleotide sequence ID" value="NZ_SEZK01000002.1"/>
</dbReference>
<evidence type="ECO:0000256" key="4">
    <source>
        <dbReference type="ARBA" id="ARBA00023172"/>
    </source>
</evidence>
<sequence>MALSDSWLKAHVGKAIDKRIEKSDSHGLSVRVTTKGKVIFQLRYRFDGKPVRLDLGSYPTISLKQARQESFRLKGFLEEGRDPKIAKRLEKQEISTAITIEELFGSWYESYCKVNKTMHKEIKSSFVLHVFPELGSLPVNEVTANRWWNLLENIMKSSKSIADRVLVNSKQMLNWGVRRELIHKNPIEQITAKKDLQIKTETNNRFFSDDEISLFLEAIHHSRMAKKNKIFLKLCLIYGCRNGELRRSEKSHFNFIDGIWTIPPKNHKIGKITKKPLFRPITSEIQILLEEAFSISDGSEYVFLNADRKAKMSRSATLSLPPNISQWIRKNKKIELEHWSVHDLRKTARTNFSQLTEPHVAEIMLGHKLAGQWQVYDLYDYLKEQKEALLKWCDKLSSLDKSI</sequence>
<keyword evidence="3" id="KW-0238">DNA-binding</keyword>
<dbReference type="EMBL" id="SEZN01000001">
    <property type="protein sequence ID" value="RYU67208.1"/>
    <property type="molecule type" value="Genomic_DNA"/>
</dbReference>
<dbReference type="Proteomes" id="UP000294166">
    <property type="component" value="Unassembled WGS sequence"/>
</dbReference>
<protein>
    <submittedName>
        <fullName evidence="6">DUF4102 domain-containing protein</fullName>
    </submittedName>
</protein>
<dbReference type="AlphaFoldDB" id="A0A4Q5KZS3"/>
<dbReference type="CDD" id="cd00801">
    <property type="entry name" value="INT_P4_C"/>
    <property type="match status" value="1"/>
</dbReference>
<dbReference type="InterPro" id="IPR025166">
    <property type="entry name" value="Integrase_DNA_bind_dom"/>
</dbReference>
<comment type="caution">
    <text evidence="6">The sequence shown here is derived from an EMBL/GenBank/DDBJ whole genome shotgun (WGS) entry which is preliminary data.</text>
</comment>
<dbReference type="PANTHER" id="PTHR30629:SF2">
    <property type="entry name" value="PROPHAGE INTEGRASE INTS-RELATED"/>
    <property type="match status" value="1"/>
</dbReference>
<evidence type="ECO:0000313" key="6">
    <source>
        <dbReference type="EMBL" id="RYU54141.1"/>
    </source>
</evidence>
<dbReference type="InterPro" id="IPR002104">
    <property type="entry name" value="Integrase_catalytic"/>
</dbReference>
<dbReference type="Gene3D" id="1.10.443.10">
    <property type="entry name" value="Intergrase catalytic core"/>
    <property type="match status" value="1"/>
</dbReference>
<keyword evidence="2" id="KW-0229">DNA integration</keyword>
<accession>A0A4Q5KZS3</accession>
<dbReference type="Proteomes" id="UP000294063">
    <property type="component" value="Unassembled WGS sequence"/>
</dbReference>
<dbReference type="EMBL" id="SEZK01000002">
    <property type="protein sequence ID" value="RYU54141.1"/>
    <property type="molecule type" value="Genomic_DNA"/>
</dbReference>
<evidence type="ECO:0000313" key="9">
    <source>
        <dbReference type="Proteomes" id="UP000294166"/>
    </source>
</evidence>
<evidence type="ECO:0000313" key="8">
    <source>
        <dbReference type="Proteomes" id="UP000294063"/>
    </source>
</evidence>
<reference evidence="8 9" key="1">
    <citation type="submission" date="2019-02" db="EMBL/GenBank/DDBJ databases">
        <title>Genome sequences of Aliivibrio finisterrensis strains from farmed Atlantic salmon.</title>
        <authorList>
            <person name="Bowman J.P."/>
        </authorList>
    </citation>
    <scope>NUCLEOTIDE SEQUENCE [LARGE SCALE GENOMIC DNA]</scope>
    <source>
        <strain evidence="7 9">A21</strain>
        <strain evidence="6 8">A46</strain>
    </source>
</reference>
<keyword evidence="4" id="KW-0233">DNA recombination</keyword>
<dbReference type="InterPro" id="IPR010998">
    <property type="entry name" value="Integrase_recombinase_N"/>
</dbReference>
<dbReference type="Pfam" id="PF13356">
    <property type="entry name" value="Arm-DNA-bind_3"/>
    <property type="match status" value="1"/>
</dbReference>
<dbReference type="InterPro" id="IPR050808">
    <property type="entry name" value="Phage_Integrase"/>
</dbReference>
<evidence type="ECO:0000259" key="5">
    <source>
        <dbReference type="PROSITE" id="PS51898"/>
    </source>
</evidence>
<dbReference type="InterPro" id="IPR013762">
    <property type="entry name" value="Integrase-like_cat_sf"/>
</dbReference>
<dbReference type="SUPFAM" id="SSF56349">
    <property type="entry name" value="DNA breaking-rejoining enzymes"/>
    <property type="match status" value="1"/>
</dbReference>
<dbReference type="InterPro" id="IPR053876">
    <property type="entry name" value="Phage_int_M"/>
</dbReference>
<dbReference type="Pfam" id="PF22022">
    <property type="entry name" value="Phage_int_M"/>
    <property type="match status" value="1"/>
</dbReference>